<dbReference type="Pfam" id="PF06167">
    <property type="entry name" value="Peptidase_M90"/>
    <property type="match status" value="1"/>
</dbReference>
<keyword evidence="2" id="KW-0812">Transmembrane</keyword>
<gene>
    <name evidence="3" type="ORF">METZ01_LOCUS77873</name>
</gene>
<dbReference type="GO" id="GO:0005829">
    <property type="term" value="C:cytosol"/>
    <property type="evidence" value="ECO:0007669"/>
    <property type="project" value="TreeGrafter"/>
</dbReference>
<dbReference type="InterPro" id="IPR010384">
    <property type="entry name" value="MtfA_fam"/>
</dbReference>
<keyword evidence="2" id="KW-1133">Transmembrane helix</keyword>
<keyword evidence="2" id="KW-0472">Membrane</keyword>
<feature type="transmembrane region" description="Helical" evidence="2">
    <location>
        <begin position="57"/>
        <end position="75"/>
    </location>
</feature>
<organism evidence="3">
    <name type="scientific">marine metagenome</name>
    <dbReference type="NCBI Taxonomy" id="408172"/>
    <lineage>
        <taxon>unclassified sequences</taxon>
        <taxon>metagenomes</taxon>
        <taxon>ecological metagenomes</taxon>
    </lineage>
</organism>
<reference evidence="3" key="1">
    <citation type="submission" date="2018-05" db="EMBL/GenBank/DDBJ databases">
        <authorList>
            <person name="Lanie J.A."/>
            <person name="Ng W.-L."/>
            <person name="Kazmierczak K.M."/>
            <person name="Andrzejewski T.M."/>
            <person name="Davidsen T.M."/>
            <person name="Wayne K.J."/>
            <person name="Tettelin H."/>
            <person name="Glass J.I."/>
            <person name="Rusch D."/>
            <person name="Podicherti R."/>
            <person name="Tsui H.-C.T."/>
            <person name="Winkler M.E."/>
        </authorList>
    </citation>
    <scope>NUCLEOTIDE SEQUENCE</scope>
</reference>
<dbReference type="SUPFAM" id="SSF55486">
    <property type="entry name" value="Metalloproteases ('zincins'), catalytic domain"/>
    <property type="match status" value="1"/>
</dbReference>
<evidence type="ECO:0000256" key="1">
    <source>
        <dbReference type="SAM" id="MobiDB-lite"/>
    </source>
</evidence>
<feature type="transmembrane region" description="Helical" evidence="2">
    <location>
        <begin position="31"/>
        <end position="51"/>
    </location>
</feature>
<dbReference type="InterPro" id="IPR004027">
    <property type="entry name" value="SEC_C_motif"/>
</dbReference>
<dbReference type="AlphaFoldDB" id="A0A381UA28"/>
<feature type="compositionally biased region" description="Polar residues" evidence="1">
    <location>
        <begin position="1"/>
        <end position="10"/>
    </location>
</feature>
<dbReference type="InterPro" id="IPR024079">
    <property type="entry name" value="MetalloPept_cat_dom_sf"/>
</dbReference>
<dbReference type="Pfam" id="PF02810">
    <property type="entry name" value="SEC-C"/>
    <property type="match status" value="1"/>
</dbReference>
<dbReference type="PANTHER" id="PTHR30164">
    <property type="entry name" value="MTFA PEPTIDASE"/>
    <property type="match status" value="1"/>
</dbReference>
<evidence type="ECO:0000313" key="3">
    <source>
        <dbReference type="EMBL" id="SVA25019.1"/>
    </source>
</evidence>
<dbReference type="GO" id="GO:0004177">
    <property type="term" value="F:aminopeptidase activity"/>
    <property type="evidence" value="ECO:0007669"/>
    <property type="project" value="TreeGrafter"/>
</dbReference>
<dbReference type="GO" id="GO:0008237">
    <property type="term" value="F:metallopeptidase activity"/>
    <property type="evidence" value="ECO:0007669"/>
    <property type="project" value="InterPro"/>
</dbReference>
<dbReference type="CDD" id="cd20169">
    <property type="entry name" value="Peptidase_M90_mtfA"/>
    <property type="match status" value="1"/>
</dbReference>
<dbReference type="SUPFAM" id="SSF103642">
    <property type="entry name" value="Sec-C motif"/>
    <property type="match status" value="1"/>
</dbReference>
<evidence type="ECO:0008006" key="4">
    <source>
        <dbReference type="Google" id="ProtNLM"/>
    </source>
</evidence>
<protein>
    <recommendedName>
        <fullName evidence="4">Peptidase</fullName>
    </recommendedName>
</protein>
<feature type="region of interest" description="Disordered" evidence="1">
    <location>
        <begin position="1"/>
        <end position="21"/>
    </location>
</feature>
<accession>A0A381UA28</accession>
<dbReference type="EMBL" id="UINC01006026">
    <property type="protein sequence ID" value="SVA25019.1"/>
    <property type="molecule type" value="Genomic_DNA"/>
</dbReference>
<dbReference type="Gene3D" id="1.10.472.150">
    <property type="entry name" value="Glucose-regulated metallo-peptidase M90, N-terminal domain"/>
    <property type="match status" value="1"/>
</dbReference>
<dbReference type="InterPro" id="IPR042252">
    <property type="entry name" value="MtfA_N"/>
</dbReference>
<dbReference type="PANTHER" id="PTHR30164:SF2">
    <property type="entry name" value="PROTEIN MTFA"/>
    <property type="match status" value="1"/>
</dbReference>
<name>A0A381UA28_9ZZZZ</name>
<dbReference type="Gene3D" id="3.40.390.10">
    <property type="entry name" value="Collagenase (Catalytic Domain)"/>
    <property type="match status" value="1"/>
</dbReference>
<evidence type="ECO:0000256" key="2">
    <source>
        <dbReference type="SAM" id="Phobius"/>
    </source>
</evidence>
<proteinExistence type="predicted"/>
<sequence>MNNPRLASSADTDEQPNPPKTFTAWKRRTRVWALVLATLTLIVSALVVLVATRTWQLADTALVLALVPAFGMYLWQTGKIRRRHAILCETFPPAWETVLQQDVVFFRVLDPEQRRRFRRHLQVFLGEKRITGIRVEVDTTTRVLAAASAIIPIFGFPDWEWDQIDEVLIYPTRFNREFEIGESKDHNTLGMVGTGSLNRLMILSKPDLINGFRNMTDKRNVGIHEFAHLVDKTDGAIDGVPSVGLDRQAIEPWIDLMRRKMVEIEAGKSDINRYALTNEAEFLAVTAEYFFERPGVMLRKHPALYRALERVFNQNLRTRAGALRLELLRGRPRLGRNSPCPCGSGRKFKKCCLQ</sequence>